<feature type="domain" description="Ig-like" evidence="1">
    <location>
        <begin position="531"/>
        <end position="637"/>
    </location>
</feature>
<dbReference type="Gene3D" id="2.60.40.10">
    <property type="entry name" value="Immunoglobulins"/>
    <property type="match status" value="2"/>
</dbReference>
<feature type="domain" description="Ig-like" evidence="1">
    <location>
        <begin position="148"/>
        <end position="238"/>
    </location>
</feature>
<name>A0A1S2VNR8_9BACT</name>
<organism evidence="2 3">
    <name type="scientific">Arsenicibacter rosenii</name>
    <dbReference type="NCBI Taxonomy" id="1750698"/>
    <lineage>
        <taxon>Bacteria</taxon>
        <taxon>Pseudomonadati</taxon>
        <taxon>Bacteroidota</taxon>
        <taxon>Cytophagia</taxon>
        <taxon>Cytophagales</taxon>
        <taxon>Spirosomataceae</taxon>
        <taxon>Arsenicibacter</taxon>
    </lineage>
</organism>
<dbReference type="AlphaFoldDB" id="A0A1S2VNR8"/>
<dbReference type="EMBL" id="MORL01000002">
    <property type="protein sequence ID" value="OIN60413.1"/>
    <property type="molecule type" value="Genomic_DNA"/>
</dbReference>
<keyword evidence="3" id="KW-1185">Reference proteome</keyword>
<dbReference type="InterPro" id="IPR022409">
    <property type="entry name" value="PKD/Chitinase_dom"/>
</dbReference>
<dbReference type="InterPro" id="IPR007110">
    <property type="entry name" value="Ig-like_dom"/>
</dbReference>
<protein>
    <recommendedName>
        <fullName evidence="1">Ig-like domain-containing protein</fullName>
    </recommendedName>
</protein>
<dbReference type="InterPro" id="IPR036179">
    <property type="entry name" value="Ig-like_dom_sf"/>
</dbReference>
<accession>A0A1S2VNR8</accession>
<evidence type="ECO:0000313" key="3">
    <source>
        <dbReference type="Proteomes" id="UP000181790"/>
    </source>
</evidence>
<gene>
    <name evidence="2" type="ORF">BLX24_06210</name>
</gene>
<evidence type="ECO:0000313" key="2">
    <source>
        <dbReference type="EMBL" id="OIN60413.1"/>
    </source>
</evidence>
<comment type="caution">
    <text evidence="2">The sequence shown here is derived from an EMBL/GenBank/DDBJ whole genome shotgun (WGS) entry which is preliminary data.</text>
</comment>
<dbReference type="RefSeq" id="WP_071502207.1">
    <property type="nucleotide sequence ID" value="NZ_MORL01000002.1"/>
</dbReference>
<sequence>MKNIYTYLRAPKSGQACHSIRLIWLILLSILATSGQTLLAQSNNVNAPEVLYIRTVNSISVCSGSTSPSAYALWSNSPSALTITQTIYEGSDCSGQSISVTSFTATPQGLVTPITRDISFAGVSPGAKSVYIAAKSADITSGPTGCIPVTVAGLLSVSAGSNNPVACEGSGVSLSAVATAYQDAPQTYQWYKDGTPVGTAQTSPVLSLTDTKPTDSGSYIVMATSNCNSVTSAAFELTINPKPDVTLTSATLTCARPVASLTASGGNRYLFSGESLSGNFSETPIVSVSAAGTYTVTAQSTNGCTATASTTVKSTTAIIPASLTASGVISCTSTSVTLTAYPAGLTYTFGSGANQTGTSNGATVNAAGIYSVTVTDAGGCSAVAEATVTGSTTAPASAVLQASPAGELTCSRQSLTLTAQATGTGLTYRFDGPTPITLRDNTIIVDQPGTYSVIVTGGNSCTAIASTTVTSNTLAPTVSLAASNSLNCTTPATTLSATATGSGALTYSFSNNNGLLSGSPSSASTVSINQPGTYSVIVTDANGCSNVATSQISGDKVLPTVTINASTSTLSCVNLSSVLTVNTSGTQIRWSDNSPATSITVAVSGTYGVSVTGLNGCTASTSILIGQATSTTTISVSASQTSFQCSQTSAIILTAAAGNSSYTLTGPGGLQTNTTGIFSVSSAGTYTINSMPGSGCTGTGSISLAEAVPPTIGSSVYIPSAGRCQGSIIVTGNGSTFTITGPGGYVYSTVYRQADTYRFTTPDIVLPGSYTVTVSSGPGCPPVTYRQTVTDTCRQQ</sequence>
<dbReference type="SMART" id="SM00089">
    <property type="entry name" value="PKD"/>
    <property type="match status" value="2"/>
</dbReference>
<dbReference type="Proteomes" id="UP000181790">
    <property type="component" value="Unassembled WGS sequence"/>
</dbReference>
<reference evidence="2 3" key="1">
    <citation type="submission" date="2016-10" db="EMBL/GenBank/DDBJ databases">
        <title>Arsenicibacter rosenii gen. nov., sp. nov., an efficient arsenic-methylating bacterium isolated from an arsenic-contaminated paddy soil.</title>
        <authorList>
            <person name="Huang K."/>
        </authorList>
    </citation>
    <scope>NUCLEOTIDE SEQUENCE [LARGE SCALE GENOMIC DNA]</scope>
    <source>
        <strain evidence="2 3">SM-1</strain>
    </source>
</reference>
<dbReference type="SUPFAM" id="SSF48726">
    <property type="entry name" value="Immunoglobulin"/>
    <property type="match status" value="1"/>
</dbReference>
<dbReference type="InterPro" id="IPR013783">
    <property type="entry name" value="Ig-like_fold"/>
</dbReference>
<dbReference type="PROSITE" id="PS50835">
    <property type="entry name" value="IG_LIKE"/>
    <property type="match status" value="2"/>
</dbReference>
<dbReference type="OrthoDB" id="7794186at2"/>
<evidence type="ECO:0000259" key="1">
    <source>
        <dbReference type="PROSITE" id="PS50835"/>
    </source>
</evidence>
<proteinExistence type="predicted"/>